<dbReference type="Proteomes" id="UP000694843">
    <property type="component" value="Unplaced"/>
</dbReference>
<reference evidence="3" key="1">
    <citation type="submission" date="2025-08" db="UniProtKB">
        <authorList>
            <consortium name="RefSeq"/>
        </authorList>
    </citation>
    <scope>IDENTIFICATION</scope>
    <source>
        <tissue evidence="3">Whole organism</tissue>
    </source>
</reference>
<proteinExistence type="predicted"/>
<dbReference type="GeneID" id="108667260"/>
<feature type="compositionally biased region" description="Low complexity" evidence="1">
    <location>
        <begin position="143"/>
        <end position="153"/>
    </location>
</feature>
<name>A0A8B7N7Z2_HYAAZ</name>
<evidence type="ECO:0000313" key="3">
    <source>
        <dbReference type="RefSeq" id="XP_018009755.2"/>
    </source>
</evidence>
<dbReference type="AlphaFoldDB" id="A0A8B7N7Z2"/>
<gene>
    <name evidence="3" type="primary">LOC108667260</name>
</gene>
<keyword evidence="2" id="KW-1185">Reference proteome</keyword>
<protein>
    <submittedName>
        <fullName evidence="3">Uncharacterized protein LOC108667260</fullName>
    </submittedName>
</protein>
<dbReference type="KEGG" id="hazt:108667260"/>
<sequence>MVVLVQMAAHRAQQQVRLRQIQQTRKQLLGRSASYNGTAPTARHPAIHKPGHLSAHCSRTSLPVSPLAMERGRNKTKKSSSNSSINNFHSKVIDKLKNVLHIKDSEDTQDSADAQTPQLYGEPQASSPRLEEEVTRMNRRLSRPTSRTSRSSSDFPNIAEETVDCNGVVVVA</sequence>
<feature type="region of interest" description="Disordered" evidence="1">
    <location>
        <begin position="49"/>
        <end position="87"/>
    </location>
</feature>
<accession>A0A8B7N7Z2</accession>
<evidence type="ECO:0000256" key="1">
    <source>
        <dbReference type="SAM" id="MobiDB-lite"/>
    </source>
</evidence>
<evidence type="ECO:0000313" key="2">
    <source>
        <dbReference type="Proteomes" id="UP000694843"/>
    </source>
</evidence>
<organism evidence="2 3">
    <name type="scientific">Hyalella azteca</name>
    <name type="common">Amphipod</name>
    <dbReference type="NCBI Taxonomy" id="294128"/>
    <lineage>
        <taxon>Eukaryota</taxon>
        <taxon>Metazoa</taxon>
        <taxon>Ecdysozoa</taxon>
        <taxon>Arthropoda</taxon>
        <taxon>Crustacea</taxon>
        <taxon>Multicrustacea</taxon>
        <taxon>Malacostraca</taxon>
        <taxon>Eumalacostraca</taxon>
        <taxon>Peracarida</taxon>
        <taxon>Amphipoda</taxon>
        <taxon>Senticaudata</taxon>
        <taxon>Talitrida</taxon>
        <taxon>Talitroidea</taxon>
        <taxon>Hyalellidae</taxon>
        <taxon>Hyalella</taxon>
    </lineage>
</organism>
<feature type="region of interest" description="Disordered" evidence="1">
    <location>
        <begin position="107"/>
        <end position="155"/>
    </location>
</feature>
<dbReference type="RefSeq" id="XP_018009755.2">
    <property type="nucleotide sequence ID" value="XM_018154266.2"/>
</dbReference>